<dbReference type="AlphaFoldDB" id="A0AAN9Z9H4"/>
<dbReference type="PANTHER" id="PTHR12271:SF40">
    <property type="entry name" value="POLY(A) RNA POLYMERASE GLD2"/>
    <property type="match status" value="1"/>
</dbReference>
<evidence type="ECO:0000259" key="9">
    <source>
        <dbReference type="Pfam" id="PF03828"/>
    </source>
</evidence>
<dbReference type="InterPro" id="IPR002058">
    <property type="entry name" value="PAP_assoc"/>
</dbReference>
<dbReference type="CDD" id="cd05402">
    <property type="entry name" value="NT_PAP_TUTase"/>
    <property type="match status" value="1"/>
</dbReference>
<dbReference type="InterPro" id="IPR054708">
    <property type="entry name" value="MTPAP-like_central"/>
</dbReference>
<dbReference type="GO" id="GO:0005737">
    <property type="term" value="C:cytoplasm"/>
    <property type="evidence" value="ECO:0007669"/>
    <property type="project" value="UniProtKB-SubCell"/>
</dbReference>
<accession>A0AAN9Z9H4</accession>
<protein>
    <recommendedName>
        <fullName evidence="13">PAP-associated domain-containing protein</fullName>
    </recommendedName>
</protein>
<evidence type="ECO:0000313" key="11">
    <source>
        <dbReference type="EMBL" id="KAK7867837.1"/>
    </source>
</evidence>
<keyword evidence="4" id="KW-0963">Cytoplasm</keyword>
<evidence type="ECO:0000256" key="5">
    <source>
        <dbReference type="ARBA" id="ARBA00022679"/>
    </source>
</evidence>
<dbReference type="EMBL" id="JAZDUA010000109">
    <property type="protein sequence ID" value="KAK7867837.1"/>
    <property type="molecule type" value="Genomic_DNA"/>
</dbReference>
<dbReference type="Pfam" id="PF22600">
    <property type="entry name" value="MTPAP-like_central"/>
    <property type="match status" value="1"/>
</dbReference>
<comment type="similarity">
    <text evidence="8">Belongs to the DNA polymerase type-B-like family. GLD2 subfamily.</text>
</comment>
<name>A0AAN9Z9H4_9ORTH</name>
<keyword evidence="7" id="KW-0460">Magnesium</keyword>
<gene>
    <name evidence="11" type="ORF">R5R35_008274</name>
</gene>
<evidence type="ECO:0008006" key="13">
    <source>
        <dbReference type="Google" id="ProtNLM"/>
    </source>
</evidence>
<dbReference type="GO" id="GO:0046872">
    <property type="term" value="F:metal ion binding"/>
    <property type="evidence" value="ECO:0007669"/>
    <property type="project" value="UniProtKB-KW"/>
</dbReference>
<dbReference type="Proteomes" id="UP001378592">
    <property type="component" value="Unassembled WGS sequence"/>
</dbReference>
<keyword evidence="12" id="KW-1185">Reference proteome</keyword>
<dbReference type="Gene3D" id="1.10.1410.10">
    <property type="match status" value="1"/>
</dbReference>
<dbReference type="SUPFAM" id="SSF81631">
    <property type="entry name" value="PAP/OAS1 substrate-binding domain"/>
    <property type="match status" value="1"/>
</dbReference>
<evidence type="ECO:0000256" key="4">
    <source>
        <dbReference type="ARBA" id="ARBA00022490"/>
    </source>
</evidence>
<reference evidence="11 12" key="1">
    <citation type="submission" date="2024-03" db="EMBL/GenBank/DDBJ databases">
        <title>The genome assembly and annotation of the cricket Gryllus longicercus Weissman &amp; Gray.</title>
        <authorList>
            <person name="Szrajer S."/>
            <person name="Gray D."/>
            <person name="Ylla G."/>
        </authorList>
    </citation>
    <scope>NUCLEOTIDE SEQUENCE [LARGE SCALE GENOMIC DNA]</scope>
    <source>
        <strain evidence="11">DAG 2021-001</strain>
        <tissue evidence="11">Whole body minus gut</tissue>
    </source>
</reference>
<dbReference type="PANTHER" id="PTHR12271">
    <property type="entry name" value="POLY A POLYMERASE CID PAP -RELATED"/>
    <property type="match status" value="1"/>
</dbReference>
<feature type="domain" description="Poly(A) RNA polymerase mitochondrial-like central palm" evidence="10">
    <location>
        <begin position="36"/>
        <end position="172"/>
    </location>
</feature>
<dbReference type="GO" id="GO:1990817">
    <property type="term" value="F:poly(A) RNA polymerase activity"/>
    <property type="evidence" value="ECO:0007669"/>
    <property type="project" value="TreeGrafter"/>
</dbReference>
<proteinExistence type="inferred from homology"/>
<evidence type="ECO:0000256" key="2">
    <source>
        <dbReference type="ARBA" id="ARBA00001946"/>
    </source>
</evidence>
<evidence type="ECO:0000256" key="7">
    <source>
        <dbReference type="ARBA" id="ARBA00022842"/>
    </source>
</evidence>
<evidence type="ECO:0000259" key="10">
    <source>
        <dbReference type="Pfam" id="PF22600"/>
    </source>
</evidence>
<feature type="domain" description="PAP-associated" evidence="9">
    <location>
        <begin position="261"/>
        <end position="322"/>
    </location>
</feature>
<keyword evidence="6" id="KW-0479">Metal-binding</keyword>
<evidence type="ECO:0000256" key="1">
    <source>
        <dbReference type="ARBA" id="ARBA00001936"/>
    </source>
</evidence>
<keyword evidence="5" id="KW-0808">Transferase</keyword>
<dbReference type="Gene3D" id="3.30.460.10">
    <property type="entry name" value="Beta Polymerase, domain 2"/>
    <property type="match status" value="1"/>
</dbReference>
<evidence type="ECO:0000313" key="12">
    <source>
        <dbReference type="Proteomes" id="UP001378592"/>
    </source>
</evidence>
<comment type="caution">
    <text evidence="11">The sequence shown here is derived from an EMBL/GenBank/DDBJ whole genome shotgun (WGS) entry which is preliminary data.</text>
</comment>
<evidence type="ECO:0000256" key="6">
    <source>
        <dbReference type="ARBA" id="ARBA00022723"/>
    </source>
</evidence>
<dbReference type="Pfam" id="PF03828">
    <property type="entry name" value="PAP_assoc"/>
    <property type="match status" value="1"/>
</dbReference>
<comment type="cofactor">
    <cofactor evidence="1">
        <name>Mn(2+)</name>
        <dbReference type="ChEBI" id="CHEBI:29035"/>
    </cofactor>
</comment>
<comment type="cofactor">
    <cofactor evidence="2">
        <name>Mg(2+)</name>
        <dbReference type="ChEBI" id="CHEBI:18420"/>
    </cofactor>
</comment>
<dbReference type="InterPro" id="IPR043519">
    <property type="entry name" value="NT_sf"/>
</dbReference>
<comment type="subcellular location">
    <subcellularLocation>
        <location evidence="3">Cytoplasm</location>
    </subcellularLocation>
</comment>
<evidence type="ECO:0000256" key="3">
    <source>
        <dbReference type="ARBA" id="ARBA00004496"/>
    </source>
</evidence>
<organism evidence="11 12">
    <name type="scientific">Gryllus longicercus</name>
    <dbReference type="NCBI Taxonomy" id="2509291"/>
    <lineage>
        <taxon>Eukaryota</taxon>
        <taxon>Metazoa</taxon>
        <taxon>Ecdysozoa</taxon>
        <taxon>Arthropoda</taxon>
        <taxon>Hexapoda</taxon>
        <taxon>Insecta</taxon>
        <taxon>Pterygota</taxon>
        <taxon>Neoptera</taxon>
        <taxon>Polyneoptera</taxon>
        <taxon>Orthoptera</taxon>
        <taxon>Ensifera</taxon>
        <taxon>Gryllidea</taxon>
        <taxon>Grylloidea</taxon>
        <taxon>Gryllidae</taxon>
        <taxon>Gryllinae</taxon>
        <taxon>Gryllus</taxon>
    </lineage>
</organism>
<sequence>MVKQWPHTWQPPMRKPWRVEKYPPRLFQGSEWDEASRDIWDKYSRNKQKQTSYEKKVNICRMLSSVLKPVHPGYMFLVTGSTLNGFGTERSDLDICLLVDDSNATSRDEALEHLKRIKQTLENDPSMTKRAELILAKVPILKFRDGRWDVEVDINCNSNVAIRNTHLLYCYSICDWRVRPLVTIVKLWAARHRINDAKNMTISSYSLVLMVIHFLQCGVSPPVLPCLGELYPDMFSWQRHVLEIDVHQPPPEYFQSMNNQPLGKLLLDFFQYYLQFDYSRFALSVRLGTKIPIEECQLAQEVNNGVRQKPLLCIEEPFERTNTAYAVHNHEVFGRITAVFRNSYSELKKTKHLSSIFKRVPQLTFSRYQENEICTF</sequence>
<dbReference type="GO" id="GO:0031123">
    <property type="term" value="P:RNA 3'-end processing"/>
    <property type="evidence" value="ECO:0007669"/>
    <property type="project" value="TreeGrafter"/>
</dbReference>
<evidence type="ECO:0000256" key="8">
    <source>
        <dbReference type="ARBA" id="ARBA00038491"/>
    </source>
</evidence>
<dbReference type="SUPFAM" id="SSF81301">
    <property type="entry name" value="Nucleotidyltransferase"/>
    <property type="match status" value="1"/>
</dbReference>